<feature type="chain" id="PRO_5029732161" description="MULE transposase domain-containing protein" evidence="1">
    <location>
        <begin position="22"/>
        <end position="117"/>
    </location>
</feature>
<proteinExistence type="predicted"/>
<dbReference type="EMBL" id="JABFAD010283274">
    <property type="protein sequence ID" value="MBA0818426.1"/>
    <property type="molecule type" value="Genomic_DNA"/>
</dbReference>
<feature type="domain" description="MULE transposase" evidence="2">
    <location>
        <begin position="67"/>
        <end position="117"/>
    </location>
</feature>
<evidence type="ECO:0000313" key="3">
    <source>
        <dbReference type="EMBL" id="MBA0818426.1"/>
    </source>
</evidence>
<reference evidence="3 4" key="1">
    <citation type="journal article" date="2019" name="Genome Biol. Evol.">
        <title>Insights into the evolution of the New World diploid cottons (Gossypium, subgenus Houzingenia) based on genome sequencing.</title>
        <authorList>
            <person name="Grover C.E."/>
            <person name="Arick M.A. 2nd"/>
            <person name="Thrash A."/>
            <person name="Conover J.L."/>
            <person name="Sanders W.S."/>
            <person name="Peterson D.G."/>
            <person name="Frelichowski J.E."/>
            <person name="Scheffler J.A."/>
            <person name="Scheffler B.E."/>
            <person name="Wendel J.F."/>
        </authorList>
    </citation>
    <scope>NUCLEOTIDE SEQUENCE [LARGE SCALE GENOMIC DNA]</scope>
    <source>
        <strain evidence="3">0</strain>
        <tissue evidence="3">Leaf</tissue>
    </source>
</reference>
<comment type="caution">
    <text evidence="3">The sequence shown here is derived from an EMBL/GenBank/DDBJ whole genome shotgun (WGS) entry which is preliminary data.</text>
</comment>
<dbReference type="Proteomes" id="UP000593560">
    <property type="component" value="Unassembled WGS sequence"/>
</dbReference>
<dbReference type="InterPro" id="IPR018289">
    <property type="entry name" value="MULE_transposase_dom"/>
</dbReference>
<evidence type="ECO:0000313" key="4">
    <source>
        <dbReference type="Proteomes" id="UP000593560"/>
    </source>
</evidence>
<dbReference type="PANTHER" id="PTHR47718">
    <property type="entry name" value="OS01G0519700 PROTEIN"/>
    <property type="match status" value="1"/>
</dbReference>
<evidence type="ECO:0000256" key="1">
    <source>
        <dbReference type="SAM" id="SignalP"/>
    </source>
</evidence>
<protein>
    <recommendedName>
        <fullName evidence="2">MULE transposase domain-containing protein</fullName>
    </recommendedName>
</protein>
<evidence type="ECO:0000259" key="2">
    <source>
        <dbReference type="Pfam" id="PF10551"/>
    </source>
</evidence>
<dbReference type="OrthoDB" id="1002538at2759"/>
<name>A0A7J9I8H3_9ROSI</name>
<feature type="signal peptide" evidence="1">
    <location>
        <begin position="1"/>
        <end position="21"/>
    </location>
</feature>
<organism evidence="3 4">
    <name type="scientific">Gossypium harknessii</name>
    <dbReference type="NCBI Taxonomy" id="34285"/>
    <lineage>
        <taxon>Eukaryota</taxon>
        <taxon>Viridiplantae</taxon>
        <taxon>Streptophyta</taxon>
        <taxon>Embryophyta</taxon>
        <taxon>Tracheophyta</taxon>
        <taxon>Spermatophyta</taxon>
        <taxon>Magnoliopsida</taxon>
        <taxon>eudicotyledons</taxon>
        <taxon>Gunneridae</taxon>
        <taxon>Pentapetalae</taxon>
        <taxon>rosids</taxon>
        <taxon>malvids</taxon>
        <taxon>Malvales</taxon>
        <taxon>Malvaceae</taxon>
        <taxon>Malvoideae</taxon>
        <taxon>Gossypium</taxon>
    </lineage>
</organism>
<dbReference type="AlphaFoldDB" id="A0A7J9I8H3"/>
<dbReference type="Pfam" id="PF10551">
    <property type="entry name" value="MULE"/>
    <property type="match status" value="1"/>
</dbReference>
<sequence length="117" mass="13818">MSLIQWLVLIYILQMFTLTCQMKLVELKMLVQVDQENRMTSFFWRDGRSRIDYDCFRDVVVFDKTYHETAASFTWLFKSFLQSICSQSPKTIMTDQDHAISKSIGEIFPDSCHILCL</sequence>
<keyword evidence="4" id="KW-1185">Reference proteome</keyword>
<gene>
    <name evidence="3" type="ORF">Gohar_021783</name>
</gene>
<keyword evidence="1" id="KW-0732">Signal</keyword>
<accession>A0A7J9I8H3</accession>